<organism evidence="2 3">
    <name type="scientific">Brassica carinata</name>
    <name type="common">Ethiopian mustard</name>
    <name type="synonym">Abyssinian cabbage</name>
    <dbReference type="NCBI Taxonomy" id="52824"/>
    <lineage>
        <taxon>Eukaryota</taxon>
        <taxon>Viridiplantae</taxon>
        <taxon>Streptophyta</taxon>
        <taxon>Embryophyta</taxon>
        <taxon>Tracheophyta</taxon>
        <taxon>Spermatophyta</taxon>
        <taxon>Magnoliopsida</taxon>
        <taxon>eudicotyledons</taxon>
        <taxon>Gunneridae</taxon>
        <taxon>Pentapetalae</taxon>
        <taxon>rosids</taxon>
        <taxon>malvids</taxon>
        <taxon>Brassicales</taxon>
        <taxon>Brassicaceae</taxon>
        <taxon>Brassiceae</taxon>
        <taxon>Brassica</taxon>
    </lineage>
</organism>
<name>A0A8X7WCY3_BRACI</name>
<evidence type="ECO:0000256" key="1">
    <source>
        <dbReference type="SAM" id="MobiDB-lite"/>
    </source>
</evidence>
<dbReference type="EMBL" id="JAAMPC010000002">
    <property type="protein sequence ID" value="KAG2328409.1"/>
    <property type="molecule type" value="Genomic_DNA"/>
</dbReference>
<dbReference type="Proteomes" id="UP000886595">
    <property type="component" value="Unassembled WGS sequence"/>
</dbReference>
<evidence type="ECO:0000313" key="2">
    <source>
        <dbReference type="EMBL" id="KAG2328409.1"/>
    </source>
</evidence>
<sequence>MLAIYKVHRRFENHQESGDYYANTRGLSCTIESSGFDSVDLSPFPIVLGPQEIAIGERAFSWPIWSRRRAGLSPAELSDDSGASRQATTTQAQPRRRLEAEHEDGVRGGEKQTCDGGETRRACCNGEGGHELRSRHHGRSESTMEELEHDWLTTRAELGCGNEIHGGCGLEM</sequence>
<gene>
    <name evidence="2" type="ORF">Bca52824_011137</name>
</gene>
<feature type="compositionally biased region" description="Basic and acidic residues" evidence="1">
    <location>
        <begin position="96"/>
        <end position="116"/>
    </location>
</feature>
<comment type="caution">
    <text evidence="2">The sequence shown here is derived from an EMBL/GenBank/DDBJ whole genome shotgun (WGS) entry which is preliminary data.</text>
</comment>
<proteinExistence type="predicted"/>
<reference evidence="2 3" key="1">
    <citation type="submission" date="2020-02" db="EMBL/GenBank/DDBJ databases">
        <authorList>
            <person name="Ma Q."/>
            <person name="Huang Y."/>
            <person name="Song X."/>
            <person name="Pei D."/>
        </authorList>
    </citation>
    <scope>NUCLEOTIDE SEQUENCE [LARGE SCALE GENOMIC DNA]</scope>
    <source>
        <strain evidence="2">Sxm20200214</strain>
        <tissue evidence="2">Leaf</tissue>
    </source>
</reference>
<feature type="compositionally biased region" description="Polar residues" evidence="1">
    <location>
        <begin position="81"/>
        <end position="93"/>
    </location>
</feature>
<dbReference type="AlphaFoldDB" id="A0A8X7WCY3"/>
<protein>
    <submittedName>
        <fullName evidence="2">Uncharacterized protein</fullName>
    </submittedName>
</protein>
<accession>A0A8X7WCY3</accession>
<keyword evidence="3" id="KW-1185">Reference proteome</keyword>
<evidence type="ECO:0000313" key="3">
    <source>
        <dbReference type="Proteomes" id="UP000886595"/>
    </source>
</evidence>
<feature type="region of interest" description="Disordered" evidence="1">
    <location>
        <begin position="74"/>
        <end position="116"/>
    </location>
</feature>